<sequence>MATAVSTLASAAGARALAHALPRALLSTRWSCSKMGVNPLQLRRSVPIQSPKTRKSLIVRAARTESQGVSLGFRAPHFELPEPLTGKVWKLEDFEAYPALLVMFICNHCPFVKHLKKDFVKLANYYMEKGLAVVAISSNSVATHPQDGREFMAEEAKLFNYPFPYLYDEVSGNILTFATSTLELELLCLFIQLQSQDVAQDFGAVCTPEFFLYKKVITTDTGQIPVFSLQFSTSPTALLCENLHTQLLLSLDKGWLIFMAAVITSSLDQDGRRPFELVYHGQFDDSRPSNNLPVTGRDICGAIECVLSGQPVSSVQKPSVGCSIKWHPQKEL</sequence>
<organism evidence="1 2">
    <name type="scientific">Pistacia integerrima</name>
    <dbReference type="NCBI Taxonomy" id="434235"/>
    <lineage>
        <taxon>Eukaryota</taxon>
        <taxon>Viridiplantae</taxon>
        <taxon>Streptophyta</taxon>
        <taxon>Embryophyta</taxon>
        <taxon>Tracheophyta</taxon>
        <taxon>Spermatophyta</taxon>
        <taxon>Magnoliopsida</taxon>
        <taxon>eudicotyledons</taxon>
        <taxon>Gunneridae</taxon>
        <taxon>Pentapetalae</taxon>
        <taxon>rosids</taxon>
        <taxon>malvids</taxon>
        <taxon>Sapindales</taxon>
        <taxon>Anacardiaceae</taxon>
        <taxon>Pistacia</taxon>
    </lineage>
</organism>
<evidence type="ECO:0000313" key="2">
    <source>
        <dbReference type="Proteomes" id="UP001163603"/>
    </source>
</evidence>
<name>A0ACC0XUH0_9ROSI</name>
<evidence type="ECO:0000313" key="1">
    <source>
        <dbReference type="EMBL" id="KAJ0024897.1"/>
    </source>
</evidence>
<dbReference type="EMBL" id="CM047745">
    <property type="protein sequence ID" value="KAJ0024897.1"/>
    <property type="molecule type" value="Genomic_DNA"/>
</dbReference>
<reference evidence="2" key="1">
    <citation type="journal article" date="2023" name="G3 (Bethesda)">
        <title>Genome assembly and association tests identify interacting loci associated with vigor, precocity, and sex in interspecific pistachio rootstocks.</title>
        <authorList>
            <person name="Palmer W."/>
            <person name="Jacygrad E."/>
            <person name="Sagayaradj S."/>
            <person name="Cavanaugh K."/>
            <person name="Han R."/>
            <person name="Bertier L."/>
            <person name="Beede B."/>
            <person name="Kafkas S."/>
            <person name="Golino D."/>
            <person name="Preece J."/>
            <person name="Michelmore R."/>
        </authorList>
    </citation>
    <scope>NUCLEOTIDE SEQUENCE [LARGE SCALE GENOMIC DNA]</scope>
</reference>
<keyword evidence="2" id="KW-1185">Reference proteome</keyword>
<comment type="caution">
    <text evidence="1">The sequence shown here is derived from an EMBL/GenBank/DDBJ whole genome shotgun (WGS) entry which is preliminary data.</text>
</comment>
<dbReference type="Proteomes" id="UP001163603">
    <property type="component" value="Chromosome 10"/>
</dbReference>
<gene>
    <name evidence="1" type="ORF">Pint_07976</name>
</gene>
<proteinExistence type="predicted"/>
<accession>A0ACC0XUH0</accession>
<protein>
    <submittedName>
        <fullName evidence="1">Uncharacterized protein</fullName>
    </submittedName>
</protein>